<dbReference type="EMBL" id="CABPRZ010000013">
    <property type="protein sequence ID" value="VVE25624.1"/>
    <property type="molecule type" value="Genomic_DNA"/>
</dbReference>
<gene>
    <name evidence="1" type="ORF">PTE30175_03292</name>
</gene>
<sequence length="114" mass="12324">MTLQTFFPALLGRTRVRTTPRTASLPQPPQYRIVVVALTSQASRIDELVRTSLHGSRLAVQAPVTTARAGGYLAELSYTLRCGQGQRAALVHLVTRLGDTAGVRAIRWETAPAA</sequence>
<evidence type="ECO:0008006" key="3">
    <source>
        <dbReference type="Google" id="ProtNLM"/>
    </source>
</evidence>
<evidence type="ECO:0000313" key="1">
    <source>
        <dbReference type="EMBL" id="VVE25624.1"/>
    </source>
</evidence>
<dbReference type="Proteomes" id="UP000414233">
    <property type="component" value="Unassembled WGS sequence"/>
</dbReference>
<dbReference type="AlphaFoldDB" id="A0A5E4WPT3"/>
<dbReference type="OrthoDB" id="8942752at2"/>
<dbReference type="Gene3D" id="3.30.70.260">
    <property type="match status" value="1"/>
</dbReference>
<protein>
    <recommendedName>
        <fullName evidence="3">ACT domain-containing protein</fullName>
    </recommendedName>
</protein>
<keyword evidence="2" id="KW-1185">Reference proteome</keyword>
<name>A0A5E4WPT3_9BURK</name>
<dbReference type="RefSeq" id="WP_150698119.1">
    <property type="nucleotide sequence ID" value="NZ_CABPRZ010000013.1"/>
</dbReference>
<reference evidence="1 2" key="1">
    <citation type="submission" date="2019-08" db="EMBL/GenBank/DDBJ databases">
        <authorList>
            <person name="Peeters C."/>
        </authorList>
    </citation>
    <scope>NUCLEOTIDE SEQUENCE [LARGE SCALE GENOMIC DNA]</scope>
    <source>
        <strain evidence="1 2">LMG 30175</strain>
    </source>
</reference>
<organism evidence="1 2">
    <name type="scientific">Pandoraea terrae</name>
    <dbReference type="NCBI Taxonomy" id="1537710"/>
    <lineage>
        <taxon>Bacteria</taxon>
        <taxon>Pseudomonadati</taxon>
        <taxon>Pseudomonadota</taxon>
        <taxon>Betaproteobacteria</taxon>
        <taxon>Burkholderiales</taxon>
        <taxon>Burkholderiaceae</taxon>
        <taxon>Pandoraea</taxon>
    </lineage>
</organism>
<proteinExistence type="predicted"/>
<evidence type="ECO:0000313" key="2">
    <source>
        <dbReference type="Proteomes" id="UP000414233"/>
    </source>
</evidence>
<accession>A0A5E4WPT3</accession>